<dbReference type="Gene3D" id="3.40.140.10">
    <property type="entry name" value="Cytidine Deaminase, domain 2"/>
    <property type="match status" value="1"/>
</dbReference>
<feature type="active site" description="Proton donor" evidence="8">
    <location>
        <position position="51"/>
    </location>
</feature>
<keyword evidence="5 8" id="KW-0378">Hydrolase</keyword>
<dbReference type="STRING" id="1121298.SAMN05444401_0376"/>
<feature type="domain" description="CMP/dCMP-type deaminase" evidence="9">
    <location>
        <begin position="1"/>
        <end position="108"/>
    </location>
</feature>
<proteinExistence type="inferred from homology"/>
<dbReference type="Proteomes" id="UP000184080">
    <property type="component" value="Unassembled WGS sequence"/>
</dbReference>
<dbReference type="InterPro" id="IPR028883">
    <property type="entry name" value="tRNA_aden_deaminase"/>
</dbReference>
<evidence type="ECO:0000256" key="5">
    <source>
        <dbReference type="ARBA" id="ARBA00022801"/>
    </source>
</evidence>
<keyword evidence="4 8" id="KW-0479">Metal-binding</keyword>
<comment type="similarity">
    <text evidence="1">Belongs to the cytidine and deoxycytidylate deaminase family. ADAT2 subfamily.</text>
</comment>
<sequence>MDFMKEALMEARKALMLDEVPVGAIIVKDNKIISRAHNLRETLNSPLAHAEVLAIKDASEKLNSWRLTGCKLYVTLEPCIMCAGAIAQARISEVYIGTIDPAAGACGSILNILQNDNLNLHTKTHWLYNEECSQLLKDFFKWKRK</sequence>
<keyword evidence="11" id="KW-1185">Reference proteome</keyword>
<evidence type="ECO:0000313" key="11">
    <source>
        <dbReference type="Proteomes" id="UP000184080"/>
    </source>
</evidence>
<accession>A0A1M6NZU8</accession>
<feature type="binding site" evidence="8">
    <location>
        <position position="82"/>
    </location>
    <ligand>
        <name>Zn(2+)</name>
        <dbReference type="ChEBI" id="CHEBI:29105"/>
        <note>catalytic</note>
    </ligand>
</feature>
<dbReference type="PROSITE" id="PS51747">
    <property type="entry name" value="CYT_DCMP_DEAMINASES_2"/>
    <property type="match status" value="1"/>
</dbReference>
<evidence type="ECO:0000256" key="1">
    <source>
        <dbReference type="ARBA" id="ARBA00010669"/>
    </source>
</evidence>
<feature type="binding site" evidence="8">
    <location>
        <position position="49"/>
    </location>
    <ligand>
        <name>Zn(2+)</name>
        <dbReference type="ChEBI" id="CHEBI:29105"/>
        <note>catalytic</note>
    </ligand>
</feature>
<evidence type="ECO:0000256" key="4">
    <source>
        <dbReference type="ARBA" id="ARBA00022723"/>
    </source>
</evidence>
<dbReference type="InterPro" id="IPR058535">
    <property type="entry name" value="MafB19-deam"/>
</dbReference>
<keyword evidence="3 8" id="KW-0819">tRNA processing</keyword>
<dbReference type="InterPro" id="IPR002125">
    <property type="entry name" value="CMP_dCMP_dom"/>
</dbReference>
<comment type="catalytic activity">
    <reaction evidence="7 8">
        <text>adenosine(34) in tRNA + H2O + H(+) = inosine(34) in tRNA + NH4(+)</text>
        <dbReference type="Rhea" id="RHEA:43168"/>
        <dbReference type="Rhea" id="RHEA-COMP:10373"/>
        <dbReference type="Rhea" id="RHEA-COMP:10374"/>
        <dbReference type="ChEBI" id="CHEBI:15377"/>
        <dbReference type="ChEBI" id="CHEBI:15378"/>
        <dbReference type="ChEBI" id="CHEBI:28938"/>
        <dbReference type="ChEBI" id="CHEBI:74411"/>
        <dbReference type="ChEBI" id="CHEBI:82852"/>
        <dbReference type="EC" id="3.5.4.33"/>
    </reaction>
</comment>
<name>A0A1M6NZU8_9CLOT</name>
<dbReference type="PROSITE" id="PS00903">
    <property type="entry name" value="CYT_DCMP_DEAMINASES_1"/>
    <property type="match status" value="1"/>
</dbReference>
<organism evidence="10 11">
    <name type="scientific">Clostridium amylolyticum</name>
    <dbReference type="NCBI Taxonomy" id="1121298"/>
    <lineage>
        <taxon>Bacteria</taxon>
        <taxon>Bacillati</taxon>
        <taxon>Bacillota</taxon>
        <taxon>Clostridia</taxon>
        <taxon>Eubacteriales</taxon>
        <taxon>Clostridiaceae</taxon>
        <taxon>Clostridium</taxon>
    </lineage>
</organism>
<dbReference type="PANTHER" id="PTHR11079:SF202">
    <property type="entry name" value="TRNA-SPECIFIC ADENOSINE DEAMINASE"/>
    <property type="match status" value="1"/>
</dbReference>
<dbReference type="HAMAP" id="MF_00972">
    <property type="entry name" value="tRNA_aden_deaminase"/>
    <property type="match status" value="1"/>
</dbReference>
<evidence type="ECO:0000259" key="9">
    <source>
        <dbReference type="PROSITE" id="PS51747"/>
    </source>
</evidence>
<dbReference type="CDD" id="cd01285">
    <property type="entry name" value="nucleoside_deaminase"/>
    <property type="match status" value="1"/>
</dbReference>
<evidence type="ECO:0000313" key="10">
    <source>
        <dbReference type="EMBL" id="SHK01188.1"/>
    </source>
</evidence>
<dbReference type="EC" id="3.5.4.33" evidence="8"/>
<dbReference type="InterPro" id="IPR016193">
    <property type="entry name" value="Cytidine_deaminase-like"/>
</dbReference>
<evidence type="ECO:0000256" key="3">
    <source>
        <dbReference type="ARBA" id="ARBA00022694"/>
    </source>
</evidence>
<evidence type="ECO:0000256" key="2">
    <source>
        <dbReference type="ARBA" id="ARBA00011738"/>
    </source>
</evidence>
<dbReference type="GO" id="GO:0002100">
    <property type="term" value="P:tRNA wobble adenosine to inosine editing"/>
    <property type="evidence" value="ECO:0007669"/>
    <property type="project" value="UniProtKB-UniRule"/>
</dbReference>
<dbReference type="GO" id="GO:0008270">
    <property type="term" value="F:zinc ion binding"/>
    <property type="evidence" value="ECO:0007669"/>
    <property type="project" value="UniProtKB-UniRule"/>
</dbReference>
<feature type="binding site" evidence="8">
    <location>
        <position position="79"/>
    </location>
    <ligand>
        <name>Zn(2+)</name>
        <dbReference type="ChEBI" id="CHEBI:29105"/>
        <note>catalytic</note>
    </ligand>
</feature>
<dbReference type="PANTHER" id="PTHR11079">
    <property type="entry name" value="CYTOSINE DEAMINASE FAMILY MEMBER"/>
    <property type="match status" value="1"/>
</dbReference>
<evidence type="ECO:0000256" key="8">
    <source>
        <dbReference type="HAMAP-Rule" id="MF_00972"/>
    </source>
</evidence>
<dbReference type="SUPFAM" id="SSF53927">
    <property type="entry name" value="Cytidine deaminase-like"/>
    <property type="match status" value="1"/>
</dbReference>
<keyword evidence="6 8" id="KW-0862">Zinc</keyword>
<dbReference type="GO" id="GO:0052717">
    <property type="term" value="F:tRNA-specific adenosine-34 deaminase activity"/>
    <property type="evidence" value="ECO:0007669"/>
    <property type="project" value="UniProtKB-UniRule"/>
</dbReference>
<gene>
    <name evidence="8" type="primary">tadA</name>
    <name evidence="10" type="ORF">SAMN05444401_0376</name>
</gene>
<dbReference type="Pfam" id="PF14437">
    <property type="entry name" value="MafB19-deam"/>
    <property type="match status" value="1"/>
</dbReference>
<dbReference type="InterPro" id="IPR016192">
    <property type="entry name" value="APOBEC/CMP_deaminase_Zn-bd"/>
</dbReference>
<dbReference type="RefSeq" id="WP_073012497.1">
    <property type="nucleotide sequence ID" value="NZ_FQZO01000013.1"/>
</dbReference>
<reference evidence="10 11" key="1">
    <citation type="submission" date="2016-11" db="EMBL/GenBank/DDBJ databases">
        <authorList>
            <person name="Jaros S."/>
            <person name="Januszkiewicz K."/>
            <person name="Wedrychowicz H."/>
        </authorList>
    </citation>
    <scope>NUCLEOTIDE SEQUENCE [LARGE SCALE GENOMIC DNA]</scope>
    <source>
        <strain evidence="10 11">DSM 21864</strain>
    </source>
</reference>
<comment type="cofactor">
    <cofactor evidence="8">
        <name>Zn(2+)</name>
        <dbReference type="ChEBI" id="CHEBI:29105"/>
    </cofactor>
    <text evidence="8">Binds 1 zinc ion per subunit.</text>
</comment>
<dbReference type="OrthoDB" id="9802676at2"/>
<dbReference type="EMBL" id="FQZO01000013">
    <property type="protein sequence ID" value="SHK01188.1"/>
    <property type="molecule type" value="Genomic_DNA"/>
</dbReference>
<evidence type="ECO:0000256" key="6">
    <source>
        <dbReference type="ARBA" id="ARBA00022833"/>
    </source>
</evidence>
<evidence type="ECO:0000256" key="7">
    <source>
        <dbReference type="ARBA" id="ARBA00048045"/>
    </source>
</evidence>
<dbReference type="AlphaFoldDB" id="A0A1M6NZU8"/>
<comment type="function">
    <text evidence="8">Catalyzes the deamination of adenosine to inosine at the wobble position 34 of tRNA(Arg2).</text>
</comment>
<protein>
    <recommendedName>
        <fullName evidence="8">tRNA-specific adenosine deaminase</fullName>
        <ecNumber evidence="8">3.5.4.33</ecNumber>
    </recommendedName>
</protein>
<comment type="subunit">
    <text evidence="2 8">Homodimer.</text>
</comment>